<evidence type="ECO:0008006" key="2">
    <source>
        <dbReference type="Google" id="ProtNLM"/>
    </source>
</evidence>
<name>A0A8S5RW07_9CAUD</name>
<protein>
    <recommendedName>
        <fullName evidence="2">Phage protein</fullName>
    </recommendedName>
</protein>
<dbReference type="EMBL" id="BK032497">
    <property type="protein sequence ID" value="DAF42743.1"/>
    <property type="molecule type" value="Genomic_DNA"/>
</dbReference>
<evidence type="ECO:0000313" key="1">
    <source>
        <dbReference type="EMBL" id="DAF42743.1"/>
    </source>
</evidence>
<accession>A0A8S5RW07</accession>
<sequence length="219" mass="26649">MNNKEYKAIVKKAAKRFERLQELELKDSNGIKNRVNWFIAEYISKNQLKEFFREELLNNSETQIYLLRDHKKIPIMRVGNKVIKTNLIKRLDNLMNFLNESEKMKHAFIKKFSTLNWKYSFDFDKEDRVYTLTFKNRFGDSLTIQGFYFDNNKIRFGCYKITKVHDEQRMPENQRKGRIKETTSQTIFFDKTEYFTFDELKELLNQVRKVEDEIYLIIK</sequence>
<reference evidence="1" key="1">
    <citation type="journal article" date="2021" name="Proc. Natl. Acad. Sci. U.S.A.">
        <title>A Catalog of Tens of Thousands of Viruses from Human Metagenomes Reveals Hidden Associations with Chronic Diseases.</title>
        <authorList>
            <person name="Tisza M.J."/>
            <person name="Buck C.B."/>
        </authorList>
    </citation>
    <scope>NUCLEOTIDE SEQUENCE</scope>
    <source>
        <strain evidence="1">CtHip2</strain>
    </source>
</reference>
<proteinExistence type="predicted"/>
<organism evidence="1">
    <name type="scientific">Siphoviridae sp. ctHip2</name>
    <dbReference type="NCBI Taxonomy" id="2827830"/>
    <lineage>
        <taxon>Viruses</taxon>
        <taxon>Duplodnaviria</taxon>
        <taxon>Heunggongvirae</taxon>
        <taxon>Uroviricota</taxon>
        <taxon>Caudoviricetes</taxon>
    </lineage>
</organism>